<dbReference type="InterPro" id="IPR002716">
    <property type="entry name" value="PIN_dom"/>
</dbReference>
<evidence type="ECO:0000259" key="1">
    <source>
        <dbReference type="Pfam" id="PF01850"/>
    </source>
</evidence>
<dbReference type="Pfam" id="PF01850">
    <property type="entry name" value="PIN"/>
    <property type="match status" value="1"/>
</dbReference>
<organism evidence="2 3">
    <name type="scientific">Sphingomonas glacialis</name>
    <dbReference type="NCBI Taxonomy" id="658225"/>
    <lineage>
        <taxon>Bacteria</taxon>
        <taxon>Pseudomonadati</taxon>
        <taxon>Pseudomonadota</taxon>
        <taxon>Alphaproteobacteria</taxon>
        <taxon>Sphingomonadales</taxon>
        <taxon>Sphingomonadaceae</taxon>
        <taxon>Sphingomonas</taxon>
    </lineage>
</organism>
<name>A0ABQ3LH80_9SPHN</name>
<gene>
    <name evidence="2" type="primary">vapC</name>
    <name evidence="2" type="ORF">GCM10008023_18270</name>
</gene>
<dbReference type="RefSeq" id="WP_189675976.1">
    <property type="nucleotide sequence ID" value="NZ_BNAQ01000002.1"/>
</dbReference>
<keyword evidence="3" id="KW-1185">Reference proteome</keyword>
<evidence type="ECO:0000313" key="3">
    <source>
        <dbReference type="Proteomes" id="UP000652430"/>
    </source>
</evidence>
<comment type="caution">
    <text evidence="2">The sequence shown here is derived from an EMBL/GenBank/DDBJ whole genome shotgun (WGS) entry which is preliminary data.</text>
</comment>
<sequence>MPGSFFDSNVPLYLAAGTSPKADRAESLLSKGGVISVQVLNEIANVGLRKFGMSMAQLDLFLAGIRGAMRTIPVSIEIHELALEVRERHRFAFYDCAIVAAALLADCDTLWSEDMHDGLVIERRLTIRNPFAAA</sequence>
<proteinExistence type="predicted"/>
<accession>A0ABQ3LH80</accession>
<dbReference type="Proteomes" id="UP000652430">
    <property type="component" value="Unassembled WGS sequence"/>
</dbReference>
<evidence type="ECO:0000313" key="2">
    <source>
        <dbReference type="EMBL" id="GHH15405.1"/>
    </source>
</evidence>
<protein>
    <submittedName>
        <fullName evidence="2">Ribonuclease VapC</fullName>
    </submittedName>
</protein>
<dbReference type="EMBL" id="BNAQ01000002">
    <property type="protein sequence ID" value="GHH15405.1"/>
    <property type="molecule type" value="Genomic_DNA"/>
</dbReference>
<dbReference type="InterPro" id="IPR029060">
    <property type="entry name" value="PIN-like_dom_sf"/>
</dbReference>
<dbReference type="SUPFAM" id="SSF88723">
    <property type="entry name" value="PIN domain-like"/>
    <property type="match status" value="1"/>
</dbReference>
<dbReference type="CDD" id="cd18692">
    <property type="entry name" value="PIN_VapC-like"/>
    <property type="match status" value="1"/>
</dbReference>
<dbReference type="Gene3D" id="3.40.50.1010">
    <property type="entry name" value="5'-nuclease"/>
    <property type="match status" value="1"/>
</dbReference>
<feature type="domain" description="PIN" evidence="1">
    <location>
        <begin position="5"/>
        <end position="114"/>
    </location>
</feature>
<reference evidence="3" key="1">
    <citation type="journal article" date="2019" name="Int. J. Syst. Evol. Microbiol.">
        <title>The Global Catalogue of Microorganisms (GCM) 10K type strain sequencing project: providing services to taxonomists for standard genome sequencing and annotation.</title>
        <authorList>
            <consortium name="The Broad Institute Genomics Platform"/>
            <consortium name="The Broad Institute Genome Sequencing Center for Infectious Disease"/>
            <person name="Wu L."/>
            <person name="Ma J."/>
        </authorList>
    </citation>
    <scope>NUCLEOTIDE SEQUENCE [LARGE SCALE GENOMIC DNA]</scope>
    <source>
        <strain evidence="3">CGMCC 1.8957</strain>
    </source>
</reference>